<dbReference type="PROSITE" id="PS51459">
    <property type="entry name" value="FIDO"/>
    <property type="match status" value="1"/>
</dbReference>
<comment type="caution">
    <text evidence="2">The sequence shown here is derived from an EMBL/GenBank/DDBJ whole genome shotgun (WGS) entry which is preliminary data.</text>
</comment>
<evidence type="ECO:0000259" key="1">
    <source>
        <dbReference type="PROSITE" id="PS51459"/>
    </source>
</evidence>
<protein>
    <submittedName>
        <fullName evidence="2">Dot/Icm type IV secretion system effector CoxFIC1</fullName>
    </submittedName>
</protein>
<reference evidence="3" key="1">
    <citation type="journal article" date="2019" name="Int. J. Syst. Evol. Microbiol.">
        <title>The Global Catalogue of Microorganisms (GCM) 10K type strain sequencing project: providing services to taxonomists for standard genome sequencing and annotation.</title>
        <authorList>
            <consortium name="The Broad Institute Genomics Platform"/>
            <consortium name="The Broad Institute Genome Sequencing Center for Infectious Disease"/>
            <person name="Wu L."/>
            <person name="Ma J."/>
        </authorList>
    </citation>
    <scope>NUCLEOTIDE SEQUENCE [LARGE SCALE GENOMIC DNA]</scope>
    <source>
        <strain evidence="3">JCM 17986</strain>
    </source>
</reference>
<dbReference type="Pfam" id="PF02661">
    <property type="entry name" value="Fic"/>
    <property type="match status" value="1"/>
</dbReference>
<dbReference type="InterPro" id="IPR003812">
    <property type="entry name" value="Fido"/>
</dbReference>
<name>A0ABP9IGD8_9ACTN</name>
<gene>
    <name evidence="2" type="primary">coxFIC1</name>
    <name evidence="2" type="ORF">GCM10023205_83300</name>
</gene>
<keyword evidence="3" id="KW-1185">Reference proteome</keyword>
<dbReference type="InterPro" id="IPR036597">
    <property type="entry name" value="Fido-like_dom_sf"/>
</dbReference>
<evidence type="ECO:0000313" key="2">
    <source>
        <dbReference type="EMBL" id="GAA4997318.1"/>
    </source>
</evidence>
<organism evidence="2 3">
    <name type="scientific">Yinghuangia aomiensis</name>
    <dbReference type="NCBI Taxonomy" id="676205"/>
    <lineage>
        <taxon>Bacteria</taxon>
        <taxon>Bacillati</taxon>
        <taxon>Actinomycetota</taxon>
        <taxon>Actinomycetes</taxon>
        <taxon>Kitasatosporales</taxon>
        <taxon>Streptomycetaceae</taxon>
        <taxon>Yinghuangia</taxon>
    </lineage>
</organism>
<accession>A0ABP9IGD8</accession>
<dbReference type="Gene3D" id="1.10.3290.10">
    <property type="entry name" value="Fido-like domain"/>
    <property type="match status" value="1"/>
</dbReference>
<sequence length="386" mass="43903">MPPITRTEARIYATPPLDTGDQRVLTEVEELRERLSLRLRPGRPWSGQLRRNMTARAIAGSNAIEGYPMRVSEVEALLVGEQPMGTPEPTRIEVDGYRRALSWIQALSDADGFAYEAGLLNSLHWMVQGHHAHKRPGRWRNRAVYVLSAGHPPVTEYTAPDPGRIPELMALLIDWLNAGDLDQPVHVRASMAHLNLVNIHPWCDGNGRLSRALSALLFARDGVLPAEYSSIEEWLGYRENTWDYYRVLKRVGGATWSPENDTHPWIKFCLRAHHLQAQSAERRFDLYARIWEQLSEATSRLGLDERVVYALLPAALSGKVRRAVYQHDADLTEQTAQRDLKELVRLGWLRADGRTRARQYVPGESMAPVVAEVLKLMPPYREPYDD</sequence>
<dbReference type="EMBL" id="BAABHS010000067">
    <property type="protein sequence ID" value="GAA4997318.1"/>
    <property type="molecule type" value="Genomic_DNA"/>
</dbReference>
<dbReference type="PANTHER" id="PTHR13504:SF33">
    <property type="entry name" value="FIC FAMILY PROTEIN"/>
    <property type="match status" value="1"/>
</dbReference>
<feature type="domain" description="Fido" evidence="1">
    <location>
        <begin position="115"/>
        <end position="271"/>
    </location>
</feature>
<dbReference type="Proteomes" id="UP001500466">
    <property type="component" value="Unassembled WGS sequence"/>
</dbReference>
<dbReference type="InterPro" id="IPR040198">
    <property type="entry name" value="Fido_containing"/>
</dbReference>
<proteinExistence type="predicted"/>
<dbReference type="PANTHER" id="PTHR13504">
    <property type="entry name" value="FIDO DOMAIN-CONTAINING PROTEIN DDB_G0283145"/>
    <property type="match status" value="1"/>
</dbReference>
<evidence type="ECO:0000313" key="3">
    <source>
        <dbReference type="Proteomes" id="UP001500466"/>
    </source>
</evidence>
<dbReference type="SUPFAM" id="SSF140931">
    <property type="entry name" value="Fic-like"/>
    <property type="match status" value="1"/>
</dbReference>